<dbReference type="NCBIfam" id="TIGR00755">
    <property type="entry name" value="ksgA"/>
    <property type="match status" value="1"/>
</dbReference>
<dbReference type="GO" id="GO:0000179">
    <property type="term" value="F:rRNA (adenine-N6,N6-)-dimethyltransferase activity"/>
    <property type="evidence" value="ECO:0007669"/>
    <property type="project" value="InterPro"/>
</dbReference>
<evidence type="ECO:0000256" key="5">
    <source>
        <dbReference type="ARBA" id="ARBA00022691"/>
    </source>
</evidence>
<keyword evidence="5" id="KW-0949">S-adenosyl-L-methionine</keyword>
<dbReference type="InterPro" id="IPR011530">
    <property type="entry name" value="rRNA_adenine_dimethylase"/>
</dbReference>
<reference evidence="8" key="1">
    <citation type="submission" date="2018-05" db="EMBL/GenBank/DDBJ databases">
        <authorList>
            <person name="Lanie J.A."/>
            <person name="Ng W.-L."/>
            <person name="Kazmierczak K.M."/>
            <person name="Andrzejewski T.M."/>
            <person name="Davidsen T.M."/>
            <person name="Wayne K.J."/>
            <person name="Tettelin H."/>
            <person name="Glass J.I."/>
            <person name="Rusch D."/>
            <person name="Podicherti R."/>
            <person name="Tsui H.-C.T."/>
            <person name="Winkler M.E."/>
        </authorList>
    </citation>
    <scope>NUCLEOTIDE SEQUENCE</scope>
</reference>
<dbReference type="GO" id="GO:0005829">
    <property type="term" value="C:cytosol"/>
    <property type="evidence" value="ECO:0007669"/>
    <property type="project" value="TreeGrafter"/>
</dbReference>
<dbReference type="GO" id="GO:0003723">
    <property type="term" value="F:RNA binding"/>
    <property type="evidence" value="ECO:0007669"/>
    <property type="project" value="UniProtKB-KW"/>
</dbReference>
<evidence type="ECO:0000256" key="3">
    <source>
        <dbReference type="ARBA" id="ARBA00022603"/>
    </source>
</evidence>
<keyword evidence="3" id="KW-0489">Methyltransferase</keyword>
<dbReference type="InterPro" id="IPR029063">
    <property type="entry name" value="SAM-dependent_MTases_sf"/>
</dbReference>
<dbReference type="SUPFAM" id="SSF53335">
    <property type="entry name" value="S-adenosyl-L-methionine-dependent methyltransferases"/>
    <property type="match status" value="1"/>
</dbReference>
<dbReference type="CDD" id="cd02440">
    <property type="entry name" value="AdoMet_MTases"/>
    <property type="match status" value="1"/>
</dbReference>
<dbReference type="SMART" id="SM00650">
    <property type="entry name" value="rADc"/>
    <property type="match status" value="1"/>
</dbReference>
<dbReference type="HAMAP" id="MF_00607">
    <property type="entry name" value="16SrRNA_methyltr_A"/>
    <property type="match status" value="1"/>
</dbReference>
<protein>
    <recommendedName>
        <fullName evidence="7">Ribosomal RNA adenine methylase transferase N-terminal domain-containing protein</fullName>
    </recommendedName>
</protein>
<dbReference type="AlphaFoldDB" id="A0A382DC81"/>
<dbReference type="InterPro" id="IPR023165">
    <property type="entry name" value="rRNA_Ade_diMease-like_C"/>
</dbReference>
<dbReference type="InterPro" id="IPR020598">
    <property type="entry name" value="rRNA_Ade_methylase_Trfase_N"/>
</dbReference>
<dbReference type="InterPro" id="IPR001737">
    <property type="entry name" value="KsgA/Erm"/>
</dbReference>
<dbReference type="PANTHER" id="PTHR11727:SF7">
    <property type="entry name" value="DIMETHYLADENOSINE TRANSFERASE-RELATED"/>
    <property type="match status" value="1"/>
</dbReference>
<sequence length="263" mass="28954">MYDSVWINRIVTAAEISRADVVLEIGPGSGSLTTALSSVARKVIAVEIDNRLIPILNHVLVENRNVTVILGDILECEPHKLMAQYDVSTFVVVANIPYYITGQIIRHLFQSSMLPRSITMSVQREVAERMIATPGQMNLLAVSAQFYSDVKIVDYIPAGAFYPVPAVDSALVRLDVFDPANHIHADSSLFFRIVRAGFGQKRKQLQNALSNGLRINKEQILNALANIGLDSRCRAQTLTMQDWADLTNMLSDAVAIATNQSSS</sequence>
<dbReference type="PANTHER" id="PTHR11727">
    <property type="entry name" value="DIMETHYLADENOSINE TRANSFERASE"/>
    <property type="match status" value="1"/>
</dbReference>
<dbReference type="EMBL" id="UINC01038360">
    <property type="protein sequence ID" value="SVB35271.1"/>
    <property type="molecule type" value="Genomic_DNA"/>
</dbReference>
<evidence type="ECO:0000259" key="7">
    <source>
        <dbReference type="SMART" id="SM00650"/>
    </source>
</evidence>
<evidence type="ECO:0000256" key="6">
    <source>
        <dbReference type="ARBA" id="ARBA00022884"/>
    </source>
</evidence>
<dbReference type="Gene3D" id="3.40.50.150">
    <property type="entry name" value="Vaccinia Virus protein VP39"/>
    <property type="match status" value="1"/>
</dbReference>
<dbReference type="PROSITE" id="PS51689">
    <property type="entry name" value="SAM_RNA_A_N6_MT"/>
    <property type="match status" value="1"/>
</dbReference>
<accession>A0A382DC81</accession>
<keyword evidence="2" id="KW-0698">rRNA processing</keyword>
<dbReference type="PROSITE" id="PS01131">
    <property type="entry name" value="RRNA_A_DIMETH"/>
    <property type="match status" value="1"/>
</dbReference>
<evidence type="ECO:0000256" key="1">
    <source>
        <dbReference type="ARBA" id="ARBA00022490"/>
    </source>
</evidence>
<dbReference type="Gene3D" id="1.10.8.100">
    <property type="entry name" value="Ribosomal RNA adenine dimethylase-like, domain 2"/>
    <property type="match status" value="1"/>
</dbReference>
<proteinExistence type="inferred from homology"/>
<name>A0A382DC81_9ZZZZ</name>
<feature type="domain" description="Ribosomal RNA adenine methylase transferase N-terminal" evidence="7">
    <location>
        <begin position="6"/>
        <end position="178"/>
    </location>
</feature>
<organism evidence="8">
    <name type="scientific">marine metagenome</name>
    <dbReference type="NCBI Taxonomy" id="408172"/>
    <lineage>
        <taxon>unclassified sequences</taxon>
        <taxon>metagenomes</taxon>
        <taxon>ecological metagenomes</taxon>
    </lineage>
</organism>
<evidence type="ECO:0000256" key="2">
    <source>
        <dbReference type="ARBA" id="ARBA00022552"/>
    </source>
</evidence>
<evidence type="ECO:0000313" key="8">
    <source>
        <dbReference type="EMBL" id="SVB35271.1"/>
    </source>
</evidence>
<evidence type="ECO:0000256" key="4">
    <source>
        <dbReference type="ARBA" id="ARBA00022679"/>
    </source>
</evidence>
<gene>
    <name evidence="8" type="ORF">METZ01_LOCUS188125</name>
</gene>
<dbReference type="Pfam" id="PF00398">
    <property type="entry name" value="RrnaAD"/>
    <property type="match status" value="1"/>
</dbReference>
<dbReference type="InterPro" id="IPR020596">
    <property type="entry name" value="rRNA_Ade_Mease_Trfase_CS"/>
</dbReference>
<keyword evidence="6" id="KW-0694">RNA-binding</keyword>
<keyword evidence="1" id="KW-0963">Cytoplasm</keyword>
<keyword evidence="4" id="KW-0808">Transferase</keyword>